<evidence type="ECO:0000256" key="4">
    <source>
        <dbReference type="ARBA" id="ARBA00022989"/>
    </source>
</evidence>
<dbReference type="GO" id="GO:0004671">
    <property type="term" value="F:protein C-terminal S-isoprenylcysteine carboxyl O-methyltransferase activity"/>
    <property type="evidence" value="ECO:0007669"/>
    <property type="project" value="UniProtKB-EC"/>
</dbReference>
<dbReference type="Gene3D" id="1.20.120.1630">
    <property type="match status" value="1"/>
</dbReference>
<dbReference type="EMBL" id="JASMWN010000035">
    <property type="protein sequence ID" value="MDU9006915.1"/>
    <property type="molecule type" value="Genomic_DNA"/>
</dbReference>
<feature type="transmembrane region" description="Helical" evidence="6">
    <location>
        <begin position="5"/>
        <end position="25"/>
    </location>
</feature>
<evidence type="ECO:0000313" key="8">
    <source>
        <dbReference type="EMBL" id="MDU9006915.1"/>
    </source>
</evidence>
<keyword evidence="8" id="KW-0808">Transferase</keyword>
<feature type="transmembrane region" description="Helical" evidence="6">
    <location>
        <begin position="175"/>
        <end position="204"/>
    </location>
</feature>
<organism evidence="8 9">
    <name type="scientific">Sedimentitalea todarodis</name>
    <dbReference type="NCBI Taxonomy" id="1631240"/>
    <lineage>
        <taxon>Bacteria</taxon>
        <taxon>Pseudomonadati</taxon>
        <taxon>Pseudomonadota</taxon>
        <taxon>Alphaproteobacteria</taxon>
        <taxon>Rhodobacterales</taxon>
        <taxon>Paracoccaceae</taxon>
        <taxon>Sedimentitalea</taxon>
    </lineage>
</organism>
<evidence type="ECO:0000256" key="2">
    <source>
        <dbReference type="ARBA" id="ARBA00010631"/>
    </source>
</evidence>
<keyword evidence="3 6" id="KW-0812">Transmembrane</keyword>
<dbReference type="EC" id="2.1.1.334" evidence="8"/>
<evidence type="ECO:0000256" key="3">
    <source>
        <dbReference type="ARBA" id="ARBA00022692"/>
    </source>
</evidence>
<dbReference type="GO" id="GO:0032259">
    <property type="term" value="P:methylation"/>
    <property type="evidence" value="ECO:0007669"/>
    <property type="project" value="UniProtKB-KW"/>
</dbReference>
<evidence type="ECO:0000313" key="9">
    <source>
        <dbReference type="Proteomes" id="UP001255416"/>
    </source>
</evidence>
<sequence>MRYLVFVYALLSYALFGIVFVWMAAFLHNFGDLRGPATRPAMDAALINLALILLFGVVHSVMARPAFKRIWTRVIPPAAERATYVLQSSLLLGLIIWQWQPIPAVIWQVEGTAAWVFYAVSTLGAVIILVATFLLGHFEFVGLSQAWHSLRGTPTPPATFRTPMLYRIVRHPLQFGLLIMMVATPVMTLGHLIFVAAMAVYIAIGLRFEERALLREFGAAYAAYQRDVPMLIPNPFRLSRGSAHGAP</sequence>
<keyword evidence="5 6" id="KW-0472">Membrane</keyword>
<dbReference type="InterPro" id="IPR009915">
    <property type="entry name" value="NnrU_dom"/>
</dbReference>
<feature type="transmembrane region" description="Helical" evidence="6">
    <location>
        <begin position="45"/>
        <end position="62"/>
    </location>
</feature>
<proteinExistence type="inferred from homology"/>
<name>A0ABU3VL75_9RHOB</name>
<gene>
    <name evidence="8" type="ORF">QO231_24080</name>
</gene>
<dbReference type="PANTHER" id="PTHR31040:SF1">
    <property type="entry name" value="NURIM"/>
    <property type="match status" value="1"/>
</dbReference>
<dbReference type="Pfam" id="PF07298">
    <property type="entry name" value="NnrU"/>
    <property type="match status" value="1"/>
</dbReference>
<feature type="transmembrane region" description="Helical" evidence="6">
    <location>
        <begin position="112"/>
        <end position="135"/>
    </location>
</feature>
<keyword evidence="9" id="KW-1185">Reference proteome</keyword>
<comment type="similarity">
    <text evidence="2">Belongs to the nurim family.</text>
</comment>
<evidence type="ECO:0000256" key="1">
    <source>
        <dbReference type="ARBA" id="ARBA00004141"/>
    </source>
</evidence>
<evidence type="ECO:0000259" key="7">
    <source>
        <dbReference type="Pfam" id="PF07298"/>
    </source>
</evidence>
<protein>
    <submittedName>
        <fullName evidence="8">Isoprenylcysteine carboxylmethyltransferase family protein</fullName>
        <ecNumber evidence="8">2.1.1.100</ecNumber>
        <ecNumber evidence="8">2.1.1.334</ecNumber>
    </submittedName>
</protein>
<dbReference type="EC" id="2.1.1.100" evidence="8"/>
<keyword evidence="4 6" id="KW-1133">Transmembrane helix</keyword>
<feature type="transmembrane region" description="Helical" evidence="6">
    <location>
        <begin position="82"/>
        <end position="100"/>
    </location>
</feature>
<feature type="domain" description="NnrU" evidence="7">
    <location>
        <begin position="50"/>
        <end position="214"/>
    </location>
</feature>
<dbReference type="InterPro" id="IPR033580">
    <property type="entry name" value="Nurim-like"/>
</dbReference>
<keyword evidence="8" id="KW-0489">Methyltransferase</keyword>
<comment type="caution">
    <text evidence="8">The sequence shown here is derived from an EMBL/GenBank/DDBJ whole genome shotgun (WGS) entry which is preliminary data.</text>
</comment>
<dbReference type="RefSeq" id="WP_316782337.1">
    <property type="nucleotide sequence ID" value="NZ_JASMWN010000035.1"/>
</dbReference>
<evidence type="ECO:0000256" key="6">
    <source>
        <dbReference type="SAM" id="Phobius"/>
    </source>
</evidence>
<accession>A0ABU3VL75</accession>
<reference evidence="9" key="1">
    <citation type="submission" date="2023-05" db="EMBL/GenBank/DDBJ databases">
        <title>Sedimentitalea sp. nov. JM2-8.</title>
        <authorList>
            <person name="Huang J."/>
        </authorList>
    </citation>
    <scope>NUCLEOTIDE SEQUENCE [LARGE SCALE GENOMIC DNA]</scope>
    <source>
        <strain evidence="9">KHS03</strain>
    </source>
</reference>
<dbReference type="Proteomes" id="UP001255416">
    <property type="component" value="Unassembled WGS sequence"/>
</dbReference>
<evidence type="ECO:0000256" key="5">
    <source>
        <dbReference type="ARBA" id="ARBA00023136"/>
    </source>
</evidence>
<dbReference type="PANTHER" id="PTHR31040">
    <property type="entry name" value="NURIM"/>
    <property type="match status" value="1"/>
</dbReference>
<comment type="subcellular location">
    <subcellularLocation>
        <location evidence="1">Membrane</location>
        <topology evidence="1">Multi-pass membrane protein</topology>
    </subcellularLocation>
</comment>